<organism evidence="1 2">
    <name type="scientific">Nitritalea halalkaliphila LW7</name>
    <dbReference type="NCBI Taxonomy" id="1189621"/>
    <lineage>
        <taxon>Bacteria</taxon>
        <taxon>Pseudomonadati</taxon>
        <taxon>Bacteroidota</taxon>
        <taxon>Cytophagia</taxon>
        <taxon>Cytophagales</taxon>
        <taxon>Cyclobacteriaceae</taxon>
        <taxon>Nitritalea</taxon>
    </lineage>
</organism>
<dbReference type="Proteomes" id="UP000005551">
    <property type="component" value="Unassembled WGS sequence"/>
</dbReference>
<protein>
    <submittedName>
        <fullName evidence="1">Uncharacterized protein</fullName>
    </submittedName>
</protein>
<dbReference type="RefSeq" id="WP_009053121.1">
    <property type="nucleotide sequence ID" value="NZ_AJYA01000001.1"/>
</dbReference>
<dbReference type="EMBL" id="AJYA01000001">
    <property type="protein sequence ID" value="EIM78903.1"/>
    <property type="molecule type" value="Genomic_DNA"/>
</dbReference>
<name>I5CAQ1_9BACT</name>
<sequence length="96" mass="11339">MQPHHLVDWLQEKEKRIEEKIDQLIEQNLNPFPFERINKGKRLLQLIHECRQYIQQDEFILAGKVLHALELEGLKVNVPESPKNAGFNPKQPRPIP</sequence>
<reference evidence="1 2" key="1">
    <citation type="submission" date="2012-05" db="EMBL/GenBank/DDBJ databases">
        <title>Genome sequence of Nitritalea halalkaliphila LW7.</title>
        <authorList>
            <person name="Jangir P.K."/>
            <person name="Singh A."/>
            <person name="Shivaji S."/>
            <person name="Sharma R."/>
        </authorList>
    </citation>
    <scope>NUCLEOTIDE SEQUENCE [LARGE SCALE GENOMIC DNA]</scope>
    <source>
        <strain evidence="1 2">LW7</strain>
    </source>
</reference>
<gene>
    <name evidence="1" type="ORF">A3SI_00535</name>
</gene>
<evidence type="ECO:0000313" key="2">
    <source>
        <dbReference type="Proteomes" id="UP000005551"/>
    </source>
</evidence>
<keyword evidence="2" id="KW-1185">Reference proteome</keyword>
<dbReference type="OrthoDB" id="839402at2"/>
<proteinExistence type="predicted"/>
<dbReference type="AlphaFoldDB" id="I5CAQ1"/>
<comment type="caution">
    <text evidence="1">The sequence shown here is derived from an EMBL/GenBank/DDBJ whole genome shotgun (WGS) entry which is preliminary data.</text>
</comment>
<accession>I5CAQ1</accession>
<evidence type="ECO:0000313" key="1">
    <source>
        <dbReference type="EMBL" id="EIM78903.1"/>
    </source>
</evidence>